<keyword evidence="2" id="KW-1185">Reference proteome</keyword>
<dbReference type="HOGENOM" id="CLU_2558586_0_0_1"/>
<dbReference type="GeneID" id="25790906"/>
<comment type="caution">
    <text evidence="1">The sequence shown here is derived from an EMBL/GenBank/DDBJ whole genome shotgun (WGS) entry which is preliminary data.</text>
</comment>
<dbReference type="EMBL" id="ABDF02000002">
    <property type="protein sequence ID" value="EHK26340.1"/>
    <property type="molecule type" value="Genomic_DNA"/>
</dbReference>
<reference evidence="1 2" key="1">
    <citation type="journal article" date="2011" name="Genome Biol.">
        <title>Comparative genome sequence analysis underscores mycoparasitism as the ancestral life style of Trichoderma.</title>
        <authorList>
            <person name="Kubicek C.P."/>
            <person name="Herrera-Estrella A."/>
            <person name="Seidl-Seiboth V."/>
            <person name="Martinez D.A."/>
            <person name="Druzhinina I.S."/>
            <person name="Thon M."/>
            <person name="Zeilinger S."/>
            <person name="Casas-Flores S."/>
            <person name="Horwitz B.A."/>
            <person name="Mukherjee P.K."/>
            <person name="Mukherjee M."/>
            <person name="Kredics L."/>
            <person name="Alcaraz L.D."/>
            <person name="Aerts A."/>
            <person name="Antal Z."/>
            <person name="Atanasova L."/>
            <person name="Cervantes-Badillo M.G."/>
            <person name="Challacombe J."/>
            <person name="Chertkov O."/>
            <person name="McCluskey K."/>
            <person name="Coulpier F."/>
            <person name="Deshpande N."/>
            <person name="von Doehren H."/>
            <person name="Ebbole D.J."/>
            <person name="Esquivel-Naranjo E.U."/>
            <person name="Fekete E."/>
            <person name="Flipphi M."/>
            <person name="Glaser F."/>
            <person name="Gomez-Rodriguez E.Y."/>
            <person name="Gruber S."/>
            <person name="Han C."/>
            <person name="Henrissat B."/>
            <person name="Hermosa R."/>
            <person name="Hernandez-Onate M."/>
            <person name="Karaffa L."/>
            <person name="Kosti I."/>
            <person name="Le Crom S."/>
            <person name="Lindquist E."/>
            <person name="Lucas S."/>
            <person name="Luebeck M."/>
            <person name="Luebeck P.S."/>
            <person name="Margeot A."/>
            <person name="Metz B."/>
            <person name="Misra M."/>
            <person name="Nevalainen H."/>
            <person name="Omann M."/>
            <person name="Packer N."/>
            <person name="Perrone G."/>
            <person name="Uresti-Rivera E.E."/>
            <person name="Salamov A."/>
            <person name="Schmoll M."/>
            <person name="Seiboth B."/>
            <person name="Shapiro H."/>
            <person name="Sukno S."/>
            <person name="Tamayo-Ramos J.A."/>
            <person name="Tisch D."/>
            <person name="Wiest A."/>
            <person name="Wilkinson H.H."/>
            <person name="Zhang M."/>
            <person name="Coutinho P.M."/>
            <person name="Kenerley C.M."/>
            <person name="Monte E."/>
            <person name="Baker S.E."/>
            <person name="Grigoriev I.V."/>
        </authorList>
    </citation>
    <scope>NUCLEOTIDE SEQUENCE [LARGE SCALE GENOMIC DNA]</scope>
    <source>
        <strain evidence="2">Gv29-8 / FGSC 10586</strain>
    </source>
</reference>
<dbReference type="AlphaFoldDB" id="G9MI05"/>
<evidence type="ECO:0000313" key="2">
    <source>
        <dbReference type="Proteomes" id="UP000007115"/>
    </source>
</evidence>
<evidence type="ECO:0000313" key="1">
    <source>
        <dbReference type="EMBL" id="EHK26340.1"/>
    </source>
</evidence>
<protein>
    <submittedName>
        <fullName evidence="1">Uncharacterized protein</fullName>
    </submittedName>
</protein>
<dbReference type="RefSeq" id="XP_013960550.1">
    <property type="nucleotide sequence ID" value="XM_014105075.1"/>
</dbReference>
<dbReference type="VEuPathDB" id="FungiDB:TRIVIDRAFT_215253"/>
<dbReference type="InParanoid" id="G9MI05"/>
<name>G9MI05_HYPVG</name>
<organism evidence="1 2">
    <name type="scientific">Hypocrea virens (strain Gv29-8 / FGSC 10586)</name>
    <name type="common">Gliocladium virens</name>
    <name type="synonym">Trichoderma virens</name>
    <dbReference type="NCBI Taxonomy" id="413071"/>
    <lineage>
        <taxon>Eukaryota</taxon>
        <taxon>Fungi</taxon>
        <taxon>Dikarya</taxon>
        <taxon>Ascomycota</taxon>
        <taxon>Pezizomycotina</taxon>
        <taxon>Sordariomycetes</taxon>
        <taxon>Hypocreomycetidae</taxon>
        <taxon>Hypocreales</taxon>
        <taxon>Hypocreaceae</taxon>
        <taxon>Trichoderma</taxon>
    </lineage>
</organism>
<dbReference type="Proteomes" id="UP000007115">
    <property type="component" value="Unassembled WGS sequence"/>
</dbReference>
<accession>G9MI05</accession>
<proteinExistence type="predicted"/>
<sequence length="82" mass="8957">MTVVVIEGRIFEIADAIASDKRKSACCSDVGELARIRAVTVLRAVESTFLLSSRLDQQIYSVSSRRFTSSRFSLAQINTSGA</sequence>
<gene>
    <name evidence="1" type="ORF">TRIVIDRAFT_215253</name>
</gene>